<keyword evidence="1" id="KW-0732">Signal</keyword>
<reference evidence="2 3" key="1">
    <citation type="submission" date="2023-07" db="EMBL/GenBank/DDBJ databases">
        <title>Functional and genomic diversity of the sorghum phyllosphere microbiome.</title>
        <authorList>
            <person name="Shade A."/>
        </authorList>
    </citation>
    <scope>NUCLEOTIDE SEQUENCE [LARGE SCALE GENOMIC DNA]</scope>
    <source>
        <strain evidence="2 3">SORGH_AS_1064</strain>
    </source>
</reference>
<proteinExistence type="predicted"/>
<dbReference type="Proteomes" id="UP001225072">
    <property type="component" value="Unassembled WGS sequence"/>
</dbReference>
<evidence type="ECO:0000313" key="2">
    <source>
        <dbReference type="EMBL" id="MDQ1096969.1"/>
    </source>
</evidence>
<comment type="caution">
    <text evidence="2">The sequence shown here is derived from an EMBL/GenBank/DDBJ whole genome shotgun (WGS) entry which is preliminary data.</text>
</comment>
<gene>
    <name evidence="2" type="ORF">QE404_002116</name>
</gene>
<protein>
    <submittedName>
        <fullName evidence="2">GLPGLI family protein</fullName>
    </submittedName>
</protein>
<dbReference type="NCBIfam" id="TIGR01200">
    <property type="entry name" value="GLPGLI"/>
    <property type="match status" value="1"/>
</dbReference>
<feature type="chain" id="PRO_5045999348" evidence="1">
    <location>
        <begin position="20"/>
        <end position="254"/>
    </location>
</feature>
<name>A0ABU0TIU7_9FLAO</name>
<sequence>MIRKIVLLIFVFSCLLYSAQKDKASLEVVYYFKIIPDSLNRANFTESDMILRCNKYKSIYFSPAMASYYAYLKDYAQTIDPKKIDVNANRPAIPKVRHNVWKDGEGITTTVPLGMYFYTFKEPSLNWQLMSETKEIQGMKCQLAKVDTEHDTFYAWYTTEIPFSDGPFRFKGLPGLILEVYNKNKTIEFSAASIKKSEKEIIKMERVSTIDLQDKKDFFKARDKWLKYPFNNIVNKDIEKRGLEEVKKLNVFLD</sequence>
<keyword evidence="3" id="KW-1185">Reference proteome</keyword>
<dbReference type="RefSeq" id="WP_307450181.1">
    <property type="nucleotide sequence ID" value="NZ_JAUTAL010000001.1"/>
</dbReference>
<evidence type="ECO:0000313" key="3">
    <source>
        <dbReference type="Proteomes" id="UP001225072"/>
    </source>
</evidence>
<dbReference type="Pfam" id="PF09697">
    <property type="entry name" value="Porph_ging"/>
    <property type="match status" value="1"/>
</dbReference>
<dbReference type="InterPro" id="IPR005901">
    <property type="entry name" value="GLPGLI"/>
</dbReference>
<evidence type="ECO:0000256" key="1">
    <source>
        <dbReference type="SAM" id="SignalP"/>
    </source>
</evidence>
<feature type="signal peptide" evidence="1">
    <location>
        <begin position="1"/>
        <end position="19"/>
    </location>
</feature>
<organism evidence="2 3">
    <name type="scientific">Chryseobacterium camelliae</name>
    <dbReference type="NCBI Taxonomy" id="1265445"/>
    <lineage>
        <taxon>Bacteria</taxon>
        <taxon>Pseudomonadati</taxon>
        <taxon>Bacteroidota</taxon>
        <taxon>Flavobacteriia</taxon>
        <taxon>Flavobacteriales</taxon>
        <taxon>Weeksellaceae</taxon>
        <taxon>Chryseobacterium group</taxon>
        <taxon>Chryseobacterium</taxon>
    </lineage>
</organism>
<accession>A0ABU0TIU7</accession>
<dbReference type="EMBL" id="JAUTAL010000001">
    <property type="protein sequence ID" value="MDQ1096969.1"/>
    <property type="molecule type" value="Genomic_DNA"/>
</dbReference>